<sequence>MLTIRRAEDRGVAEFGWLSSRHTFSFGQYRNPRFDGYSDLLVINDDVVSPGQGFGRHGHRDMEIISYVLDGQLEHRDSLGNGSVMMHGDVQRMSAGTGVMHSEFNASESHCVHFYQIWIQPDRDGYPPSYEQTRLDPAALAGRLALIAAPAGEGAAVAIHQDARLYAGRFSTGARLTHALPARRRGYLQLARGSLTVNGLPLDEGDGLFIEDEARLDLESVQDSEVLLFDLR</sequence>
<dbReference type="CDD" id="cd20311">
    <property type="entry name" value="cupin_Yhhw_C"/>
    <property type="match status" value="1"/>
</dbReference>
<accession>A0A2U3THM4</accession>
<feature type="binding site" evidence="2">
    <location>
        <position position="57"/>
    </location>
    <ligand>
        <name>Fe cation</name>
        <dbReference type="ChEBI" id="CHEBI:24875"/>
    </ligand>
</feature>
<dbReference type="InterPro" id="IPR014710">
    <property type="entry name" value="RmlC-like_jellyroll"/>
</dbReference>
<dbReference type="PANTHER" id="PTHR43212">
    <property type="entry name" value="QUERCETIN 2,3-DIOXYGENASE"/>
    <property type="match status" value="1"/>
</dbReference>
<keyword evidence="2" id="KW-0408">Iron</keyword>
<name>A0A2U3THM4_9NEIS</name>
<dbReference type="InterPro" id="IPR011051">
    <property type="entry name" value="RmlC_Cupin_sf"/>
</dbReference>
<dbReference type="PIRSF" id="PIRSF006232">
    <property type="entry name" value="Pirin"/>
    <property type="match status" value="1"/>
</dbReference>
<feature type="domain" description="Pirin N-terminal" evidence="4">
    <location>
        <begin position="12"/>
        <end position="119"/>
    </location>
</feature>
<keyword evidence="7" id="KW-1185">Reference proteome</keyword>
<feature type="domain" description="Quercetin 2,3-dioxygenase C-terminal cupin" evidence="5">
    <location>
        <begin position="146"/>
        <end position="231"/>
    </location>
</feature>
<evidence type="ECO:0000313" key="6">
    <source>
        <dbReference type="EMBL" id="AVY92922.1"/>
    </source>
</evidence>
<dbReference type="InterPro" id="IPR041602">
    <property type="entry name" value="Quercetinase_C"/>
</dbReference>
<evidence type="ECO:0000256" key="1">
    <source>
        <dbReference type="ARBA" id="ARBA00008416"/>
    </source>
</evidence>
<organism evidence="6 7">
    <name type="scientific">Microvirgula aerodenitrificans</name>
    <dbReference type="NCBI Taxonomy" id="57480"/>
    <lineage>
        <taxon>Bacteria</taxon>
        <taxon>Pseudomonadati</taxon>
        <taxon>Pseudomonadota</taxon>
        <taxon>Betaproteobacteria</taxon>
        <taxon>Neisseriales</taxon>
        <taxon>Aquaspirillaceae</taxon>
        <taxon>Microvirgula</taxon>
    </lineage>
</organism>
<dbReference type="SUPFAM" id="SSF51182">
    <property type="entry name" value="RmlC-like cupins"/>
    <property type="match status" value="1"/>
</dbReference>
<feature type="binding site" evidence="2">
    <location>
        <position position="101"/>
    </location>
    <ligand>
        <name>Fe cation</name>
        <dbReference type="ChEBI" id="CHEBI:24875"/>
    </ligand>
</feature>
<dbReference type="EMBL" id="CP028519">
    <property type="protein sequence ID" value="AVY92922.1"/>
    <property type="molecule type" value="Genomic_DNA"/>
</dbReference>
<dbReference type="GO" id="GO:0046872">
    <property type="term" value="F:metal ion binding"/>
    <property type="evidence" value="ECO:0007669"/>
    <property type="project" value="UniProtKB-KW"/>
</dbReference>
<dbReference type="InterPro" id="IPR012093">
    <property type="entry name" value="Pirin"/>
</dbReference>
<dbReference type="PANTHER" id="PTHR43212:SF3">
    <property type="entry name" value="QUERCETIN 2,3-DIOXYGENASE"/>
    <property type="match status" value="1"/>
</dbReference>
<proteinExistence type="inferred from homology"/>
<evidence type="ECO:0000259" key="5">
    <source>
        <dbReference type="Pfam" id="PF17954"/>
    </source>
</evidence>
<evidence type="ECO:0000256" key="2">
    <source>
        <dbReference type="PIRSR" id="PIRSR006232-1"/>
    </source>
</evidence>
<dbReference type="InterPro" id="IPR003829">
    <property type="entry name" value="Pirin_N_dom"/>
</dbReference>
<keyword evidence="6" id="KW-0223">Dioxygenase</keyword>
<gene>
    <name evidence="6" type="ORF">DAI18_01850</name>
</gene>
<dbReference type="Pfam" id="PF17954">
    <property type="entry name" value="Pirin_C_2"/>
    <property type="match status" value="1"/>
</dbReference>
<evidence type="ECO:0000313" key="7">
    <source>
        <dbReference type="Proteomes" id="UP000244173"/>
    </source>
</evidence>
<dbReference type="CDD" id="cd02910">
    <property type="entry name" value="cupin_Yhhw_N"/>
    <property type="match status" value="1"/>
</dbReference>
<dbReference type="Gene3D" id="2.60.120.10">
    <property type="entry name" value="Jelly Rolls"/>
    <property type="match status" value="2"/>
</dbReference>
<dbReference type="AlphaFoldDB" id="A0A2U3THM4"/>
<dbReference type="OrthoDB" id="321327at2"/>
<keyword evidence="2" id="KW-0479">Metal-binding</keyword>
<dbReference type="RefSeq" id="WP_107888629.1">
    <property type="nucleotide sequence ID" value="NZ_CP028519.1"/>
</dbReference>
<comment type="cofactor">
    <cofactor evidence="2">
        <name>Fe cation</name>
        <dbReference type="ChEBI" id="CHEBI:24875"/>
    </cofactor>
    <text evidence="2">Binds 1 Fe cation per subunit.</text>
</comment>
<keyword evidence="6" id="KW-0560">Oxidoreductase</keyword>
<comment type="similarity">
    <text evidence="1 3">Belongs to the pirin family.</text>
</comment>
<reference evidence="6 7" key="1">
    <citation type="submission" date="2018-04" db="EMBL/GenBank/DDBJ databases">
        <title>Denitrifier Microvirgula.</title>
        <authorList>
            <person name="Anderson E."/>
            <person name="Jang J."/>
            <person name="Ishii S."/>
        </authorList>
    </citation>
    <scope>NUCLEOTIDE SEQUENCE [LARGE SCALE GENOMIC DNA]</scope>
    <source>
        <strain evidence="6 7">BE2.4</strain>
    </source>
</reference>
<feature type="binding site" evidence="2">
    <location>
        <position position="103"/>
    </location>
    <ligand>
        <name>Fe cation</name>
        <dbReference type="ChEBI" id="CHEBI:24875"/>
    </ligand>
</feature>
<evidence type="ECO:0000259" key="4">
    <source>
        <dbReference type="Pfam" id="PF02678"/>
    </source>
</evidence>
<feature type="binding site" evidence="2">
    <location>
        <position position="59"/>
    </location>
    <ligand>
        <name>Fe cation</name>
        <dbReference type="ChEBI" id="CHEBI:24875"/>
    </ligand>
</feature>
<evidence type="ECO:0000256" key="3">
    <source>
        <dbReference type="RuleBase" id="RU003457"/>
    </source>
</evidence>
<protein>
    <submittedName>
        <fullName evidence="6">Quercetin 2,3-dioxygenase</fullName>
    </submittedName>
</protein>
<dbReference type="Pfam" id="PF02678">
    <property type="entry name" value="Pirin"/>
    <property type="match status" value="1"/>
</dbReference>
<dbReference type="KEGG" id="maer:DAI18_01850"/>
<dbReference type="Proteomes" id="UP000244173">
    <property type="component" value="Chromosome"/>
</dbReference>
<dbReference type="STRING" id="1122240.GCA_000620105_01031"/>
<dbReference type="GO" id="GO:0051213">
    <property type="term" value="F:dioxygenase activity"/>
    <property type="evidence" value="ECO:0007669"/>
    <property type="project" value="UniProtKB-KW"/>
</dbReference>